<proteinExistence type="inferred from homology"/>
<dbReference type="PANTHER" id="PTHR36306">
    <property type="entry name" value="ALPHA-AMYLASE-RELATED-RELATED"/>
    <property type="match status" value="1"/>
</dbReference>
<keyword evidence="2" id="KW-0119">Carbohydrate metabolism</keyword>
<accession>A0A7C3Z2H1</accession>
<dbReference type="CDD" id="cd10797">
    <property type="entry name" value="GH57N_APU_like_1"/>
    <property type="match status" value="1"/>
</dbReference>
<dbReference type="GO" id="GO:0005975">
    <property type="term" value="P:carbohydrate metabolic process"/>
    <property type="evidence" value="ECO:0007669"/>
    <property type="project" value="InterPro"/>
</dbReference>
<evidence type="ECO:0000313" key="4">
    <source>
        <dbReference type="EMBL" id="HGF34525.1"/>
    </source>
</evidence>
<feature type="domain" description="Glycoside hydrolase family 57 N-terminal" evidence="3">
    <location>
        <begin position="111"/>
        <end position="325"/>
    </location>
</feature>
<dbReference type="Gene3D" id="3.20.110.20">
    <property type="match status" value="1"/>
</dbReference>
<organism evidence="4">
    <name type="scientific">Desulfobacca acetoxidans</name>
    <dbReference type="NCBI Taxonomy" id="60893"/>
    <lineage>
        <taxon>Bacteria</taxon>
        <taxon>Pseudomonadati</taxon>
        <taxon>Thermodesulfobacteriota</taxon>
        <taxon>Desulfobaccia</taxon>
        <taxon>Desulfobaccales</taxon>
        <taxon>Desulfobaccaceae</taxon>
        <taxon>Desulfobacca</taxon>
    </lineage>
</organism>
<dbReference type="PANTHER" id="PTHR36306:SF3">
    <property type="entry name" value="GLYCOSIDE HYDROLASE FAMILY 57"/>
    <property type="match status" value="1"/>
</dbReference>
<dbReference type="InterPro" id="IPR052046">
    <property type="entry name" value="GH57_Enzymes"/>
</dbReference>
<comment type="similarity">
    <text evidence="1">Belongs to the glycosyl hydrolase 57 family.</text>
</comment>
<dbReference type="InterPro" id="IPR011330">
    <property type="entry name" value="Glyco_hydro/deAcase_b/a-brl"/>
</dbReference>
<comment type="caution">
    <text evidence="4">The sequence shown here is derived from an EMBL/GenBank/DDBJ whole genome shotgun (WGS) entry which is preliminary data.</text>
</comment>
<evidence type="ECO:0000256" key="1">
    <source>
        <dbReference type="ARBA" id="ARBA00006821"/>
    </source>
</evidence>
<dbReference type="InterPro" id="IPR021923">
    <property type="entry name" value="DUF3536"/>
</dbReference>
<dbReference type="Pfam" id="PF12055">
    <property type="entry name" value="DUF3536"/>
    <property type="match status" value="1"/>
</dbReference>
<evidence type="ECO:0000256" key="2">
    <source>
        <dbReference type="ARBA" id="ARBA00023277"/>
    </source>
</evidence>
<dbReference type="Pfam" id="PF03065">
    <property type="entry name" value="Glyco_hydro_57"/>
    <property type="match status" value="1"/>
</dbReference>
<sequence>MAEKTPPGKEKAAGFVVIHGHFYQPPRENPWIEKIEREVSAHPYHDWNTRVTAECYAPNSCARIYDGDRRILDIVNNYEKISFNFGPTLLAWLEMHASLTYDRLLAADRQSLARLGHGNAIAQAYNHIILPLANPRDLETEIIWGLKDFRHRFGREAEAMWLPETAVNYPTLAALVDHGMKYVILSPYQARRVGSLDGGTWEAVQAQTLDTTQAYRCFLPDAGPSGRYIDVFFYNGAVASDLSFGDLLTDSRRLVARLKESFRADRPRPQLLHVATDGENYGHHHKFGELGLAFALEEVVPSQGLTLTNYAAFLETAPPRMRVELELGPKKEGTSWSCAHGVGRWKEDCGCSTGGLPHWNQRWRAPLRQAFDFLNDRLARIFEEEGARFLKDPWAARNDYIEVILDRQEETIQQFFSRHGVKGLSRRNWLEALRLLEMQRHTLLMYTSCGWFFADLSGLETIQVLKYAARALQLGSYFIQESLEEPFLKILDEAKSNLPEEGTGRDIYVHRVKPAVVTFPKVVNQWAISWLKDRERQCPHHIYHFGVRPLETEVQTQGTLTLASGRLRVTSGVTWRQETLSFFTVHLGSYLYRTQVLESASPEAFQAWNQELFQVLAETPEDLIPLLATRLGERYYTVHDIFQEEKEQIFLDLLAENREEALVDVRHHFGNATPILKAMAAEDLPLPRLYRALGEITLNRRLVEILRRLEPEPELLPASEEMAELLKEAALFGFKLESQEGAQILRRILDHQLMDLAAGFDQETAANLMNFLKLQRRIPITLELTEGQNFYFAFLKEHFAALAVRAAKDDKVRKLADTLVNIATALNFSPEPFQRLLA</sequence>
<dbReference type="EMBL" id="DTMF01000218">
    <property type="protein sequence ID" value="HGF34525.1"/>
    <property type="molecule type" value="Genomic_DNA"/>
</dbReference>
<dbReference type="SUPFAM" id="SSF88713">
    <property type="entry name" value="Glycoside hydrolase/deacetylase"/>
    <property type="match status" value="1"/>
</dbReference>
<reference evidence="4" key="1">
    <citation type="journal article" date="2020" name="mSystems">
        <title>Genome- and Community-Level Interaction Insights into Carbon Utilization and Element Cycling Functions of Hydrothermarchaeota in Hydrothermal Sediment.</title>
        <authorList>
            <person name="Zhou Z."/>
            <person name="Liu Y."/>
            <person name="Xu W."/>
            <person name="Pan J."/>
            <person name="Luo Z.H."/>
            <person name="Li M."/>
        </authorList>
    </citation>
    <scope>NUCLEOTIDE SEQUENCE [LARGE SCALE GENOMIC DNA]</scope>
    <source>
        <strain evidence="4">SpSt-897</strain>
    </source>
</reference>
<dbReference type="InterPro" id="IPR004300">
    <property type="entry name" value="Glyco_hydro_57_N"/>
</dbReference>
<dbReference type="AlphaFoldDB" id="A0A7C3Z2H1"/>
<gene>
    <name evidence="4" type="ORF">ENW96_09100</name>
</gene>
<protein>
    <submittedName>
        <fullName evidence="4">DUF3536 domain-containing protein</fullName>
    </submittedName>
</protein>
<evidence type="ECO:0000259" key="3">
    <source>
        <dbReference type="Pfam" id="PF03065"/>
    </source>
</evidence>
<dbReference type="GO" id="GO:0003824">
    <property type="term" value="F:catalytic activity"/>
    <property type="evidence" value="ECO:0007669"/>
    <property type="project" value="InterPro"/>
</dbReference>
<name>A0A7C3Z2H1_9BACT</name>